<feature type="transmembrane region" description="Helical" evidence="2">
    <location>
        <begin position="75"/>
        <end position="95"/>
    </location>
</feature>
<evidence type="ECO:0000256" key="1">
    <source>
        <dbReference type="SAM" id="MobiDB-lite"/>
    </source>
</evidence>
<proteinExistence type="predicted"/>
<reference evidence="3" key="1">
    <citation type="submission" date="2023-06" db="EMBL/GenBank/DDBJ databases">
        <title>Genome-scale phylogeny and comparative genomics of the fungal order Sordariales.</title>
        <authorList>
            <consortium name="Lawrence Berkeley National Laboratory"/>
            <person name="Hensen N."/>
            <person name="Bonometti L."/>
            <person name="Westerberg I."/>
            <person name="Brannstrom I.O."/>
            <person name="Guillou S."/>
            <person name="Cros-Aarteil S."/>
            <person name="Calhoun S."/>
            <person name="Haridas S."/>
            <person name="Kuo A."/>
            <person name="Mondo S."/>
            <person name="Pangilinan J."/>
            <person name="Riley R."/>
            <person name="Labutti K."/>
            <person name="Andreopoulos B."/>
            <person name="Lipzen A."/>
            <person name="Chen C."/>
            <person name="Yanf M."/>
            <person name="Daum C."/>
            <person name="Ng V."/>
            <person name="Clum A."/>
            <person name="Steindorff A."/>
            <person name="Ohm R."/>
            <person name="Martin F."/>
            <person name="Silar P."/>
            <person name="Natvig D."/>
            <person name="Lalanne C."/>
            <person name="Gautier V."/>
            <person name="Ament-Velasquez S.L."/>
            <person name="Kruys A."/>
            <person name="Hutchinson M.I."/>
            <person name="Powell A.J."/>
            <person name="Barry K."/>
            <person name="Miller A.N."/>
            <person name="Grigoriev I.V."/>
            <person name="Debuchy R."/>
            <person name="Gladieux P."/>
            <person name="Thoren M.H."/>
            <person name="Johannesson H."/>
        </authorList>
    </citation>
    <scope>NUCLEOTIDE SEQUENCE</scope>
    <source>
        <strain evidence="3">PSN4</strain>
    </source>
</reference>
<comment type="caution">
    <text evidence="3">The sequence shown here is derived from an EMBL/GenBank/DDBJ whole genome shotgun (WGS) entry which is preliminary data.</text>
</comment>
<dbReference type="EMBL" id="MU839839">
    <property type="protein sequence ID" value="KAK1752379.1"/>
    <property type="molecule type" value="Genomic_DNA"/>
</dbReference>
<feature type="region of interest" description="Disordered" evidence="1">
    <location>
        <begin position="148"/>
        <end position="262"/>
    </location>
</feature>
<protein>
    <submittedName>
        <fullName evidence="3">Uncharacterized protein</fullName>
    </submittedName>
</protein>
<sequence>MGAVSSALASGRRLESPAGSSWITKVLVPGCMVETALMFPLANIEAPWFRAATLSIFIITELAFMGLHADSFVRFGPFTVPPCLLILLLFVLPAGSPRKELVPWLPLFIATSSLLPVVVHGLSKRYKVQARTRPVDVERGSNYSIDTWSGRSSLPRASHDQPGRPPSQPHDSVLFGCPGRPSSRYSHQTGDSDVGLSDVSGRAQSDWDSQTRGFFPAQSNHRAPQDSGQAHRQEGYQFGHPDLDLVSENASASSGQPLLDSP</sequence>
<feature type="compositionally biased region" description="Polar residues" evidence="1">
    <location>
        <begin position="202"/>
        <end position="228"/>
    </location>
</feature>
<accession>A0AAJ0B631</accession>
<evidence type="ECO:0000313" key="4">
    <source>
        <dbReference type="Proteomes" id="UP001239445"/>
    </source>
</evidence>
<keyword evidence="4" id="KW-1185">Reference proteome</keyword>
<evidence type="ECO:0000313" key="3">
    <source>
        <dbReference type="EMBL" id="KAK1752379.1"/>
    </source>
</evidence>
<gene>
    <name evidence="3" type="ORF">QBC47DRAFT_55878</name>
</gene>
<dbReference type="AlphaFoldDB" id="A0AAJ0B631"/>
<organism evidence="3 4">
    <name type="scientific">Echria macrotheca</name>
    <dbReference type="NCBI Taxonomy" id="438768"/>
    <lineage>
        <taxon>Eukaryota</taxon>
        <taxon>Fungi</taxon>
        <taxon>Dikarya</taxon>
        <taxon>Ascomycota</taxon>
        <taxon>Pezizomycotina</taxon>
        <taxon>Sordariomycetes</taxon>
        <taxon>Sordariomycetidae</taxon>
        <taxon>Sordariales</taxon>
        <taxon>Schizotheciaceae</taxon>
        <taxon>Echria</taxon>
    </lineage>
</organism>
<feature type="transmembrane region" description="Helical" evidence="2">
    <location>
        <begin position="48"/>
        <end position="68"/>
    </location>
</feature>
<keyword evidence="2" id="KW-0812">Transmembrane</keyword>
<dbReference type="Proteomes" id="UP001239445">
    <property type="component" value="Unassembled WGS sequence"/>
</dbReference>
<keyword evidence="2" id="KW-0472">Membrane</keyword>
<feature type="transmembrane region" description="Helical" evidence="2">
    <location>
        <begin position="101"/>
        <end position="123"/>
    </location>
</feature>
<name>A0AAJ0B631_9PEZI</name>
<evidence type="ECO:0000256" key="2">
    <source>
        <dbReference type="SAM" id="Phobius"/>
    </source>
</evidence>
<keyword evidence="2" id="KW-1133">Transmembrane helix</keyword>